<evidence type="ECO:0000313" key="10">
    <source>
        <dbReference type="Proteomes" id="UP000008063"/>
    </source>
</evidence>
<dbReference type="InterPro" id="IPR002401">
    <property type="entry name" value="Cyt_P450_E_grp-I"/>
</dbReference>
<comment type="cofactor">
    <cofactor evidence="1">
        <name>heme</name>
        <dbReference type="ChEBI" id="CHEBI:30413"/>
    </cofactor>
</comment>
<name>F8PYV5_SERL3</name>
<keyword evidence="5" id="KW-0479">Metal-binding</keyword>
<comment type="similarity">
    <text evidence="3">Belongs to the cytochrome P450 family.</text>
</comment>
<organism evidence="10">
    <name type="scientific">Serpula lacrymans var. lacrymans (strain S7.3)</name>
    <name type="common">Dry rot fungus</name>
    <dbReference type="NCBI Taxonomy" id="936435"/>
    <lineage>
        <taxon>Eukaryota</taxon>
        <taxon>Fungi</taxon>
        <taxon>Dikarya</taxon>
        <taxon>Basidiomycota</taxon>
        <taxon>Agaricomycotina</taxon>
        <taxon>Agaricomycetes</taxon>
        <taxon>Agaricomycetidae</taxon>
        <taxon>Boletales</taxon>
        <taxon>Coniophorineae</taxon>
        <taxon>Serpulaceae</taxon>
        <taxon>Serpula</taxon>
    </lineage>
</organism>
<dbReference type="GO" id="GO:0004497">
    <property type="term" value="F:monooxygenase activity"/>
    <property type="evidence" value="ECO:0007669"/>
    <property type="project" value="UniProtKB-KW"/>
</dbReference>
<keyword evidence="10" id="KW-1185">Reference proteome</keyword>
<keyword evidence="8" id="KW-0503">Monooxygenase</keyword>
<dbReference type="SUPFAM" id="SSF48264">
    <property type="entry name" value="Cytochrome P450"/>
    <property type="match status" value="1"/>
</dbReference>
<evidence type="ECO:0000256" key="1">
    <source>
        <dbReference type="ARBA" id="ARBA00001971"/>
    </source>
</evidence>
<dbReference type="EMBL" id="GL945480">
    <property type="protein sequence ID" value="EGN99068.1"/>
    <property type="molecule type" value="Genomic_DNA"/>
</dbReference>
<dbReference type="GO" id="GO:0016705">
    <property type="term" value="F:oxidoreductase activity, acting on paired donors, with incorporation or reduction of molecular oxygen"/>
    <property type="evidence" value="ECO:0007669"/>
    <property type="project" value="InterPro"/>
</dbReference>
<protein>
    <recommendedName>
        <fullName evidence="11">Cytochrome P450</fullName>
    </recommendedName>
</protein>
<dbReference type="InterPro" id="IPR001128">
    <property type="entry name" value="Cyt_P450"/>
</dbReference>
<dbReference type="Proteomes" id="UP000008063">
    <property type="component" value="Unassembled WGS sequence"/>
</dbReference>
<dbReference type="InterPro" id="IPR036396">
    <property type="entry name" value="Cyt_P450_sf"/>
</dbReference>
<keyword evidence="4" id="KW-0349">Heme</keyword>
<evidence type="ECO:0000256" key="6">
    <source>
        <dbReference type="ARBA" id="ARBA00023002"/>
    </source>
</evidence>
<dbReference type="Gene3D" id="1.10.630.10">
    <property type="entry name" value="Cytochrome P450"/>
    <property type="match status" value="1"/>
</dbReference>
<dbReference type="GO" id="GO:0005506">
    <property type="term" value="F:iron ion binding"/>
    <property type="evidence" value="ECO:0007669"/>
    <property type="project" value="InterPro"/>
</dbReference>
<dbReference type="InterPro" id="IPR050364">
    <property type="entry name" value="Cytochrome_P450_fung"/>
</dbReference>
<dbReference type="STRING" id="936435.F8PYV5"/>
<evidence type="ECO:0000256" key="7">
    <source>
        <dbReference type="ARBA" id="ARBA00023004"/>
    </source>
</evidence>
<evidence type="ECO:0000256" key="3">
    <source>
        <dbReference type="ARBA" id="ARBA00010617"/>
    </source>
</evidence>
<comment type="pathway">
    <text evidence="2">Secondary metabolite biosynthesis.</text>
</comment>
<dbReference type="HOGENOM" id="CLU_001570_2_3_1"/>
<dbReference type="InParanoid" id="F8PYV5"/>
<keyword evidence="7" id="KW-0408">Iron</keyword>
<reference evidence="10" key="1">
    <citation type="journal article" date="2011" name="Science">
        <title>The plant cell wall-decomposing machinery underlies the functional diversity of forest fungi.</title>
        <authorList>
            <person name="Eastwood D.C."/>
            <person name="Floudas D."/>
            <person name="Binder M."/>
            <person name="Majcherczyk A."/>
            <person name="Schneider P."/>
            <person name="Aerts A."/>
            <person name="Asiegbu F.O."/>
            <person name="Baker S.E."/>
            <person name="Barry K."/>
            <person name="Bendiksby M."/>
            <person name="Blumentritt M."/>
            <person name="Coutinho P.M."/>
            <person name="Cullen D."/>
            <person name="de Vries R.P."/>
            <person name="Gathman A."/>
            <person name="Goodell B."/>
            <person name="Henrissat B."/>
            <person name="Ihrmark K."/>
            <person name="Kauserud H."/>
            <person name="Kohler A."/>
            <person name="LaButti K."/>
            <person name="Lapidus A."/>
            <person name="Lavin J.L."/>
            <person name="Lee Y.-H."/>
            <person name="Lindquist E."/>
            <person name="Lilly W."/>
            <person name="Lucas S."/>
            <person name="Morin E."/>
            <person name="Murat C."/>
            <person name="Oguiza J.A."/>
            <person name="Park J."/>
            <person name="Pisabarro A.G."/>
            <person name="Riley R."/>
            <person name="Rosling A."/>
            <person name="Salamov A."/>
            <person name="Schmidt O."/>
            <person name="Schmutz J."/>
            <person name="Skrede I."/>
            <person name="Stenlid J."/>
            <person name="Wiebenga A."/>
            <person name="Xie X."/>
            <person name="Kuees U."/>
            <person name="Hibbett D.S."/>
            <person name="Hoffmeister D."/>
            <person name="Hoegberg N."/>
            <person name="Martin F."/>
            <person name="Grigoriev I.V."/>
            <person name="Watkinson S.C."/>
        </authorList>
    </citation>
    <scope>NUCLEOTIDE SEQUENCE [LARGE SCALE GENOMIC DNA]</scope>
    <source>
        <strain evidence="10">strain S7.3</strain>
    </source>
</reference>
<gene>
    <name evidence="9" type="ORF">SERLA73DRAFT_54959</name>
</gene>
<proteinExistence type="inferred from homology"/>
<evidence type="ECO:0000313" key="9">
    <source>
        <dbReference type="EMBL" id="EGN99068.1"/>
    </source>
</evidence>
<evidence type="ECO:0000256" key="4">
    <source>
        <dbReference type="ARBA" id="ARBA00022617"/>
    </source>
</evidence>
<dbReference type="CDD" id="cd11065">
    <property type="entry name" value="CYP64-like"/>
    <property type="match status" value="1"/>
</dbReference>
<dbReference type="AlphaFoldDB" id="F8PYV5"/>
<keyword evidence="6" id="KW-0560">Oxidoreductase</keyword>
<dbReference type="Pfam" id="PF00067">
    <property type="entry name" value="p450"/>
    <property type="match status" value="1"/>
</dbReference>
<accession>F8PYV5</accession>
<evidence type="ECO:0000256" key="8">
    <source>
        <dbReference type="ARBA" id="ARBA00023033"/>
    </source>
</evidence>
<dbReference type="OMA" id="STFMQWI"/>
<dbReference type="GO" id="GO:0020037">
    <property type="term" value="F:heme binding"/>
    <property type="evidence" value="ECO:0007669"/>
    <property type="project" value="InterPro"/>
</dbReference>
<evidence type="ECO:0000256" key="2">
    <source>
        <dbReference type="ARBA" id="ARBA00005179"/>
    </source>
</evidence>
<dbReference type="PANTHER" id="PTHR46300:SF7">
    <property type="entry name" value="P450, PUTATIVE (EUROFUNG)-RELATED"/>
    <property type="match status" value="1"/>
</dbReference>
<sequence length="404" mass="45189">MASDLVGFSDSTPLLQYGETLREHRSLIGSRTLMHEFHPVQENIIHNFLQDVLNNPDCGDLNTHIRKMSGAIILKIAYGYDVQDGNDPLITLANHALVQFSELVGFGAFLVDMLPFLRYVPEWFPGAGFQKTAKAYRETLNEATERPFKYVKDQMATGIAPVSFISSCLDRADLTAEDESIIKWTGFSLYVGGTDTTVCAVYSFFLAMTLYPEVQKKAQAEIDAVVGNNRLPTLADRVSLPYVEALSQEVVRWHAVVTSTIHVAMEDDTHNGCFIPKGSYVSPNIWYRLAILHDERTYSEPELFKPERFLGDRPEHDPRTVSFGFGRRSVPVYSGIHLADASIFISSAMTLAVFSIEKYIENGVEITPKVEPPTCIMAHLTPFKCSIKPRSLEAEALIHETPSM</sequence>
<evidence type="ECO:0008006" key="11">
    <source>
        <dbReference type="Google" id="ProtNLM"/>
    </source>
</evidence>
<evidence type="ECO:0000256" key="5">
    <source>
        <dbReference type="ARBA" id="ARBA00022723"/>
    </source>
</evidence>
<dbReference type="PANTHER" id="PTHR46300">
    <property type="entry name" value="P450, PUTATIVE (EUROFUNG)-RELATED-RELATED"/>
    <property type="match status" value="1"/>
</dbReference>
<dbReference type="PRINTS" id="PR00463">
    <property type="entry name" value="EP450I"/>
</dbReference>